<evidence type="ECO:0000256" key="2">
    <source>
        <dbReference type="SAM" id="SignalP"/>
    </source>
</evidence>
<organism evidence="3 4">
    <name type="scientific">Spiroplasma phoeniceum P40</name>
    <dbReference type="NCBI Taxonomy" id="1276259"/>
    <lineage>
        <taxon>Bacteria</taxon>
        <taxon>Bacillati</taxon>
        <taxon>Mycoplasmatota</taxon>
        <taxon>Mollicutes</taxon>
        <taxon>Entomoplasmatales</taxon>
        <taxon>Spiroplasmataceae</taxon>
        <taxon>Spiroplasma</taxon>
    </lineage>
</organism>
<dbReference type="RefSeq" id="WP_114565625.1">
    <property type="nucleotide sequence ID" value="NZ_CP031089.1"/>
</dbReference>
<keyword evidence="1" id="KW-0472">Membrane</keyword>
<sequence length="99" mass="11745">MTTLLSFLATIFLISSPVGKTTLCKNDTINITQDFTTKQFENDVLEHQQLKDNEIELYNNHIRNKYLMNVIVTYNFLFFYLVFNNQMLRDNIANVRFLL</sequence>
<feature type="signal peptide" evidence="2">
    <location>
        <begin position="1"/>
        <end position="20"/>
    </location>
</feature>
<keyword evidence="4" id="KW-1185">Reference proteome</keyword>
<evidence type="ECO:0000256" key="1">
    <source>
        <dbReference type="SAM" id="Phobius"/>
    </source>
</evidence>
<protein>
    <recommendedName>
        <fullName evidence="5">Spiroplasma plectrovirus-related protein</fullName>
    </recommendedName>
</protein>
<dbReference type="AlphaFoldDB" id="A0A345DSM9"/>
<reference evidence="4" key="1">
    <citation type="submission" date="2018-07" db="EMBL/GenBank/DDBJ databases">
        <title>Complete Genome Sequence of Spiroplasma phoeniceum.</title>
        <authorList>
            <person name="Davis R.E."/>
            <person name="Shao J.Y."/>
            <person name="Zhao Y."/>
            <person name="Silver A."/>
            <person name="Stump z."/>
            <person name="Gasparich G."/>
        </authorList>
    </citation>
    <scope>NUCLEOTIDE SEQUENCE [LARGE SCALE GENOMIC DNA]</scope>
    <source>
        <strain evidence="4">P40</strain>
        <plasmid evidence="4">pSPh535</plasmid>
    </source>
</reference>
<proteinExistence type="predicted"/>
<keyword evidence="3" id="KW-0614">Plasmid</keyword>
<keyword evidence="1" id="KW-1133">Transmembrane helix</keyword>
<evidence type="ECO:0008006" key="5">
    <source>
        <dbReference type="Google" id="ProtNLM"/>
    </source>
</evidence>
<accession>A0A345DSM9</accession>
<gene>
    <name evidence="3" type="ORF">SDAV_003023</name>
</gene>
<geneLocation type="plasmid" evidence="3 4">
    <name>pSPh535</name>
</geneLocation>
<feature type="transmembrane region" description="Helical" evidence="1">
    <location>
        <begin position="66"/>
        <end position="83"/>
    </location>
</feature>
<feature type="chain" id="PRO_5016930987" description="Spiroplasma plectrovirus-related protein" evidence="2">
    <location>
        <begin position="21"/>
        <end position="99"/>
    </location>
</feature>
<evidence type="ECO:0000313" key="4">
    <source>
        <dbReference type="Proteomes" id="UP000253689"/>
    </source>
</evidence>
<keyword evidence="1" id="KW-0812">Transmembrane</keyword>
<dbReference type="EMBL" id="CP031089">
    <property type="protein sequence ID" value="AXF97220.1"/>
    <property type="molecule type" value="Genomic_DNA"/>
</dbReference>
<name>A0A345DSM9_9MOLU</name>
<dbReference type="KEGG" id="sphh:SDAV_003023"/>
<keyword evidence="2" id="KW-0732">Signal</keyword>
<dbReference type="Proteomes" id="UP000253689">
    <property type="component" value="Plasmid pSPh535"/>
</dbReference>
<evidence type="ECO:0000313" key="3">
    <source>
        <dbReference type="EMBL" id="AXF97220.1"/>
    </source>
</evidence>